<comment type="caution">
    <text evidence="2">The sequence shown here is derived from an EMBL/GenBank/DDBJ whole genome shotgun (WGS) entry which is preliminary data.</text>
</comment>
<feature type="compositionally biased region" description="Polar residues" evidence="1">
    <location>
        <begin position="381"/>
        <end position="399"/>
    </location>
</feature>
<evidence type="ECO:0000256" key="1">
    <source>
        <dbReference type="SAM" id="MobiDB-lite"/>
    </source>
</evidence>
<gene>
    <name evidence="2" type="ORF">LTR24_003147</name>
</gene>
<proteinExistence type="predicted"/>
<evidence type="ECO:0000313" key="3">
    <source>
        <dbReference type="Proteomes" id="UP001345013"/>
    </source>
</evidence>
<name>A0ABR0KFK2_9EURO</name>
<feature type="region of interest" description="Disordered" evidence="1">
    <location>
        <begin position="114"/>
        <end position="143"/>
    </location>
</feature>
<sequence length="436" mass="47722">MSPSVEALQTISKDISVGFETLLEQLDAQRRVEGQLRQQLAKAAERFNSADSENPSDGALSEWQDEIVKQLSCRRSNHYTPEPDLVPEIARARNAIKKMTDNMAASTLRKCPVAHKSTPEQRGVAAPPTPRKCPVAHRITPPPTYEEMEKDFTTQGKPSSLECPFARMTKAGSSDIADSVDPIAAEFHADTLSAQSLDAARACGKCPIRFLDKHSPEEVAQYFENHKHELPRSHEICVKRYQQNETSIRQLDAKYGNIVSMIQGLGNKHKQYLPSEEQAALDGSDQKSTAAVENWAKNVKGDTNTTDGADGEVEDEPRLSQFEKPLREIRVGESPTRPWGIHVPADRAKASSVASSPKPFAVPSPKSDAPSPQAKPVVGNVTPSAASTRVSASHVTSTRSRGRRPNQVIFNGPVFLGYSPEQAAQFLNQIGARHGH</sequence>
<organism evidence="2 3">
    <name type="scientific">Lithohypha guttulata</name>
    <dbReference type="NCBI Taxonomy" id="1690604"/>
    <lineage>
        <taxon>Eukaryota</taxon>
        <taxon>Fungi</taxon>
        <taxon>Dikarya</taxon>
        <taxon>Ascomycota</taxon>
        <taxon>Pezizomycotina</taxon>
        <taxon>Eurotiomycetes</taxon>
        <taxon>Chaetothyriomycetidae</taxon>
        <taxon>Chaetothyriales</taxon>
        <taxon>Trichomeriaceae</taxon>
        <taxon>Lithohypha</taxon>
    </lineage>
</organism>
<evidence type="ECO:0000313" key="2">
    <source>
        <dbReference type="EMBL" id="KAK5095180.1"/>
    </source>
</evidence>
<feature type="compositionally biased region" description="Low complexity" evidence="1">
    <location>
        <begin position="350"/>
        <end position="367"/>
    </location>
</feature>
<reference evidence="2 3" key="1">
    <citation type="submission" date="2023-08" db="EMBL/GenBank/DDBJ databases">
        <title>Black Yeasts Isolated from many extreme environments.</title>
        <authorList>
            <person name="Coleine C."/>
            <person name="Stajich J.E."/>
            <person name="Selbmann L."/>
        </authorList>
    </citation>
    <scope>NUCLEOTIDE SEQUENCE [LARGE SCALE GENOMIC DNA]</scope>
    <source>
        <strain evidence="2 3">CCFEE 5885</strain>
    </source>
</reference>
<accession>A0ABR0KFK2</accession>
<feature type="region of interest" description="Disordered" evidence="1">
    <location>
        <begin position="295"/>
        <end position="406"/>
    </location>
</feature>
<dbReference type="EMBL" id="JAVRRG010000029">
    <property type="protein sequence ID" value="KAK5095180.1"/>
    <property type="molecule type" value="Genomic_DNA"/>
</dbReference>
<protein>
    <submittedName>
        <fullName evidence="2">Uncharacterized protein</fullName>
    </submittedName>
</protein>
<dbReference type="Proteomes" id="UP001345013">
    <property type="component" value="Unassembled WGS sequence"/>
</dbReference>
<keyword evidence="3" id="KW-1185">Reference proteome</keyword>